<dbReference type="RefSeq" id="WP_168048065.1">
    <property type="nucleotide sequence ID" value="NZ_JAATJR010000002.1"/>
</dbReference>
<feature type="region of interest" description="Disordered" evidence="1">
    <location>
        <begin position="39"/>
        <end position="107"/>
    </location>
</feature>
<proteinExistence type="predicted"/>
<gene>
    <name evidence="2" type="ORF">HB662_05550</name>
</gene>
<sequence length="251" mass="26207">MSDAPTPPPGEILVAASRAARGSQRTALRAALQSGRAALQAERRQASLDAATRPPRWRPVRHAANVAEPVPEMAPETVPEPIPEPMPEPVPVPQAASADSPLPEAEATTLATDVAESIFSALVSDLPAEAEPVVTLALVQDEAAATHDAVPTEQDSEPEVLAEAEMQPEAELSAPIAPDSVAPDAEDPAPSPPVTALGPGMLARLRMVGYARFEDLATADPAALRHALGDISRLLNVEAWIEDARRSAAKV</sequence>
<feature type="compositionally biased region" description="Acidic residues" evidence="1">
    <location>
        <begin position="154"/>
        <end position="168"/>
    </location>
</feature>
<reference evidence="2 3" key="1">
    <citation type="submission" date="2020-03" db="EMBL/GenBank/DDBJ databases">
        <title>Roseomonas selenitidurans sp. nov. isolated from soil.</title>
        <authorList>
            <person name="Liu H."/>
        </authorList>
    </citation>
    <scope>NUCLEOTIDE SEQUENCE [LARGE SCALE GENOMIC DNA]</scope>
    <source>
        <strain evidence="2 3">JCM 15073</strain>
    </source>
</reference>
<accession>A0ABX1EVJ3</accession>
<evidence type="ECO:0000256" key="1">
    <source>
        <dbReference type="SAM" id="MobiDB-lite"/>
    </source>
</evidence>
<organism evidence="2 3">
    <name type="scientific">Falsiroseomonas frigidaquae</name>
    <dbReference type="NCBI Taxonomy" id="487318"/>
    <lineage>
        <taxon>Bacteria</taxon>
        <taxon>Pseudomonadati</taxon>
        <taxon>Pseudomonadota</taxon>
        <taxon>Alphaproteobacteria</taxon>
        <taxon>Acetobacterales</taxon>
        <taxon>Roseomonadaceae</taxon>
        <taxon>Falsiroseomonas</taxon>
    </lineage>
</organism>
<feature type="region of interest" description="Disordered" evidence="1">
    <location>
        <begin position="145"/>
        <end position="198"/>
    </location>
</feature>
<name>A0ABX1EVJ3_9PROT</name>
<keyword evidence="3" id="KW-1185">Reference proteome</keyword>
<feature type="compositionally biased region" description="Pro residues" evidence="1">
    <location>
        <begin position="78"/>
        <end position="92"/>
    </location>
</feature>
<dbReference type="Proteomes" id="UP000765160">
    <property type="component" value="Unassembled WGS sequence"/>
</dbReference>
<evidence type="ECO:0000313" key="2">
    <source>
        <dbReference type="EMBL" id="NKE44232.1"/>
    </source>
</evidence>
<comment type="caution">
    <text evidence="2">The sequence shown here is derived from an EMBL/GenBank/DDBJ whole genome shotgun (WGS) entry which is preliminary data.</text>
</comment>
<evidence type="ECO:0000313" key="3">
    <source>
        <dbReference type="Proteomes" id="UP000765160"/>
    </source>
</evidence>
<protein>
    <recommendedName>
        <fullName evidence="4">Helix-hairpin-helix domain-containing protein</fullName>
    </recommendedName>
</protein>
<dbReference type="EMBL" id="JAAVTX010000002">
    <property type="protein sequence ID" value="NKE44232.1"/>
    <property type="molecule type" value="Genomic_DNA"/>
</dbReference>
<evidence type="ECO:0008006" key="4">
    <source>
        <dbReference type="Google" id="ProtNLM"/>
    </source>
</evidence>